<sequence length="417" mass="44822">MLRKDVPDLDLPESPLISANPFGSTLGVVPGSALAERIFNDPRSWGGSDDDNDDELLASKDAITWLADEMAKYSGEELALSPVDRDVDIMLKPFAERFKRVATSGPNKSTRWEGVLQDDNEHFPPLFEHTSLDLSLNFDLRLSKIWDSGGKMFHESFPSQWSPSKDRSPTKRSIPLSATNNVQLVAALPALDLAVDGRLSPMVSPVAVASASTTWSILEWYGVHPGTPRMSSLFGQTRFPPTPIKANPPASQTPTSSLRTPSCRSANVTGVVSPPPLPPQKATHPARESTPFRRLPIVPGGTRNSPSPMPTPEATPPRKSTERTARVSATLYRPSTSASDASYLPPNVTPVRSGSLTARSPPMGPRPRSGSTAVTLVKQRQGSGRDSPSPFTIAPAPAPARARKPTSPPPPCLGVWT</sequence>
<reference evidence="2" key="2">
    <citation type="submission" date="2021-10" db="EMBL/GenBank/DDBJ databases">
        <title>Phylogenomics reveals ancestral predisposition of the termite-cultivated fungus Termitomyces towards a domesticated lifestyle.</title>
        <authorList>
            <person name="Auxier B."/>
            <person name="Grum-Grzhimaylo A."/>
            <person name="Cardenas M.E."/>
            <person name="Lodge J.D."/>
            <person name="Laessoe T."/>
            <person name="Pedersen O."/>
            <person name="Smith M.E."/>
            <person name="Kuyper T.W."/>
            <person name="Franco-Molano E.A."/>
            <person name="Baroni T.J."/>
            <person name="Aanen D.K."/>
        </authorList>
    </citation>
    <scope>NUCLEOTIDE SEQUENCE</scope>
    <source>
        <strain evidence="2">AP01</strain>
        <tissue evidence="2">Mycelium</tissue>
    </source>
</reference>
<dbReference type="AlphaFoldDB" id="A0A9P7K7M9"/>
<feature type="compositionally biased region" description="Polar residues" evidence="1">
    <location>
        <begin position="249"/>
        <end position="270"/>
    </location>
</feature>
<organism evidence="2 3">
    <name type="scientific">Asterophora parasitica</name>
    <dbReference type="NCBI Taxonomy" id="117018"/>
    <lineage>
        <taxon>Eukaryota</taxon>
        <taxon>Fungi</taxon>
        <taxon>Dikarya</taxon>
        <taxon>Basidiomycota</taxon>
        <taxon>Agaricomycotina</taxon>
        <taxon>Agaricomycetes</taxon>
        <taxon>Agaricomycetidae</taxon>
        <taxon>Agaricales</taxon>
        <taxon>Tricholomatineae</taxon>
        <taxon>Lyophyllaceae</taxon>
        <taxon>Asterophora</taxon>
    </lineage>
</organism>
<evidence type="ECO:0000313" key="3">
    <source>
        <dbReference type="Proteomes" id="UP000775547"/>
    </source>
</evidence>
<accession>A0A9P7K7M9</accession>
<feature type="compositionally biased region" description="Polar residues" evidence="1">
    <location>
        <begin position="372"/>
        <end position="386"/>
    </location>
</feature>
<dbReference type="OrthoDB" id="3002189at2759"/>
<dbReference type="Proteomes" id="UP000775547">
    <property type="component" value="Unassembled WGS sequence"/>
</dbReference>
<keyword evidence="3" id="KW-1185">Reference proteome</keyword>
<evidence type="ECO:0000313" key="2">
    <source>
        <dbReference type="EMBL" id="KAG5641456.1"/>
    </source>
</evidence>
<feature type="region of interest" description="Disordered" evidence="1">
    <location>
        <begin position="232"/>
        <end position="417"/>
    </location>
</feature>
<protein>
    <submittedName>
        <fullName evidence="2">Uncharacterized protein</fullName>
    </submittedName>
</protein>
<name>A0A9P7K7M9_9AGAR</name>
<comment type="caution">
    <text evidence="2">The sequence shown here is derived from an EMBL/GenBank/DDBJ whole genome shotgun (WGS) entry which is preliminary data.</text>
</comment>
<feature type="compositionally biased region" description="Pro residues" evidence="1">
    <location>
        <begin position="406"/>
        <end position="417"/>
    </location>
</feature>
<dbReference type="EMBL" id="JABCKV010000308">
    <property type="protein sequence ID" value="KAG5641456.1"/>
    <property type="molecule type" value="Genomic_DNA"/>
</dbReference>
<gene>
    <name evidence="2" type="ORF">DXG03_005145</name>
</gene>
<reference evidence="2" key="1">
    <citation type="submission" date="2020-07" db="EMBL/GenBank/DDBJ databases">
        <authorList>
            <person name="Nieuwenhuis M."/>
            <person name="Van De Peppel L.J.J."/>
        </authorList>
    </citation>
    <scope>NUCLEOTIDE SEQUENCE</scope>
    <source>
        <strain evidence="2">AP01</strain>
        <tissue evidence="2">Mycelium</tissue>
    </source>
</reference>
<evidence type="ECO:0000256" key="1">
    <source>
        <dbReference type="SAM" id="MobiDB-lite"/>
    </source>
</evidence>
<proteinExistence type="predicted"/>
<feature type="region of interest" description="Disordered" evidence="1">
    <location>
        <begin position="1"/>
        <end position="22"/>
    </location>
</feature>